<accession>A0A162TMV4</accession>
<dbReference type="InParanoid" id="A0A162TMV4"/>
<name>A0A162TMV4_PHYB8</name>
<dbReference type="AlphaFoldDB" id="A0A162TMV4"/>
<protein>
    <submittedName>
        <fullName evidence="1">Uncharacterized protein</fullName>
    </submittedName>
</protein>
<dbReference type="RefSeq" id="XP_018286473.1">
    <property type="nucleotide sequence ID" value="XM_018437027.1"/>
</dbReference>
<dbReference type="Proteomes" id="UP000077315">
    <property type="component" value="Unassembled WGS sequence"/>
</dbReference>
<gene>
    <name evidence="1" type="ORF">PHYBLDRAFT_173429</name>
</gene>
<sequence length="157" mass="18062">MIHVQDVQGVGLYRRIRGSDCEKMLLSHNIICYPYFDLLPGCSLFAQVLGKLSLSSSHIRRGIDYSAGMLTKTCLDIGYAGGVDLCGLVDSKRMERTPAQQERYACLVCRYKGELFKDINHFIIILYVDQSFDFHLYVDQFREEAYALCQNSNHYRK</sequence>
<evidence type="ECO:0000313" key="1">
    <source>
        <dbReference type="EMBL" id="OAD68433.1"/>
    </source>
</evidence>
<dbReference type="EMBL" id="KV440995">
    <property type="protein sequence ID" value="OAD68433.1"/>
    <property type="molecule type" value="Genomic_DNA"/>
</dbReference>
<reference evidence="2" key="1">
    <citation type="submission" date="2015-06" db="EMBL/GenBank/DDBJ databases">
        <title>Expansion of signal transduction pathways in fungi by whole-genome duplication.</title>
        <authorList>
            <consortium name="DOE Joint Genome Institute"/>
            <person name="Corrochano L.M."/>
            <person name="Kuo A."/>
            <person name="Marcet-Houben M."/>
            <person name="Polaino S."/>
            <person name="Salamov A."/>
            <person name="Villalobos J.M."/>
            <person name="Alvarez M.I."/>
            <person name="Avalos J."/>
            <person name="Benito E.P."/>
            <person name="Benoit I."/>
            <person name="Burger G."/>
            <person name="Camino L.P."/>
            <person name="Canovas D."/>
            <person name="Cerda-Olmedo E."/>
            <person name="Cheng J.-F."/>
            <person name="Dominguez A."/>
            <person name="Elias M."/>
            <person name="Eslava A.P."/>
            <person name="Glaser F."/>
            <person name="Grimwood J."/>
            <person name="Gutierrez G."/>
            <person name="Heitman J."/>
            <person name="Henrissat B."/>
            <person name="Iturriaga E.A."/>
            <person name="Lang B.F."/>
            <person name="Lavin J.L."/>
            <person name="Lee S."/>
            <person name="Li W."/>
            <person name="Lindquist E."/>
            <person name="Lopez-Garcia S."/>
            <person name="Luque E.M."/>
            <person name="Marcos A.T."/>
            <person name="Martin J."/>
            <person name="McCluskey K."/>
            <person name="Medina H.R."/>
            <person name="Miralles-Duran A."/>
            <person name="Miyazaki A."/>
            <person name="Munoz-Torres E."/>
            <person name="Oguiza J.A."/>
            <person name="Ohm R."/>
            <person name="Olmedo M."/>
            <person name="Orejas M."/>
            <person name="Ortiz-Castellanos L."/>
            <person name="Pisabarro A.G."/>
            <person name="Rodriguez-Romero J."/>
            <person name="Ruiz-Herrera J."/>
            <person name="Ruiz-Vazquez R."/>
            <person name="Sanz C."/>
            <person name="Schackwitz W."/>
            <person name="Schmutz J."/>
            <person name="Shahriari M."/>
            <person name="Shelest E."/>
            <person name="Silva-Franco F."/>
            <person name="Soanes D."/>
            <person name="Syed K."/>
            <person name="Tagua V.G."/>
            <person name="Talbot N.J."/>
            <person name="Thon M."/>
            <person name="De vries R.P."/>
            <person name="Wiebenga A."/>
            <person name="Yadav J.S."/>
            <person name="Braun E.L."/>
            <person name="Baker S."/>
            <person name="Garre V."/>
            <person name="Horwitz B."/>
            <person name="Torres-Martinez S."/>
            <person name="Idnurm A."/>
            <person name="Herrera-Estrella A."/>
            <person name="Gabaldon T."/>
            <person name="Grigoriev I.V."/>
        </authorList>
    </citation>
    <scope>NUCLEOTIDE SEQUENCE [LARGE SCALE GENOMIC DNA]</scope>
    <source>
        <strain evidence="2">NRRL 1555(-)</strain>
    </source>
</reference>
<organism evidence="1 2">
    <name type="scientific">Phycomyces blakesleeanus (strain ATCC 8743b / DSM 1359 / FGSC 10004 / NBRC 33097 / NRRL 1555)</name>
    <dbReference type="NCBI Taxonomy" id="763407"/>
    <lineage>
        <taxon>Eukaryota</taxon>
        <taxon>Fungi</taxon>
        <taxon>Fungi incertae sedis</taxon>
        <taxon>Mucoromycota</taxon>
        <taxon>Mucoromycotina</taxon>
        <taxon>Mucoromycetes</taxon>
        <taxon>Mucorales</taxon>
        <taxon>Phycomycetaceae</taxon>
        <taxon>Phycomyces</taxon>
    </lineage>
</organism>
<dbReference type="GeneID" id="28997933"/>
<dbReference type="VEuPathDB" id="FungiDB:PHYBLDRAFT_173429"/>
<proteinExistence type="predicted"/>
<keyword evidence="2" id="KW-1185">Reference proteome</keyword>
<evidence type="ECO:0000313" key="2">
    <source>
        <dbReference type="Proteomes" id="UP000077315"/>
    </source>
</evidence>